<evidence type="ECO:0000313" key="7">
    <source>
        <dbReference type="Proteomes" id="UP000824055"/>
    </source>
</evidence>
<feature type="signal peptide" evidence="3">
    <location>
        <begin position="1"/>
        <end position="22"/>
    </location>
</feature>
<keyword evidence="2" id="KW-0479">Metal-binding</keyword>
<evidence type="ECO:0000259" key="5">
    <source>
        <dbReference type="SMART" id="SM00892"/>
    </source>
</evidence>
<dbReference type="GO" id="GO:0046872">
    <property type="term" value="F:metal ion binding"/>
    <property type="evidence" value="ECO:0007669"/>
    <property type="project" value="UniProtKB-KW"/>
</dbReference>
<dbReference type="InterPro" id="IPR001604">
    <property type="entry name" value="Endo_G_ENPP1-like_dom"/>
</dbReference>
<evidence type="ECO:0000256" key="2">
    <source>
        <dbReference type="PIRSR" id="PIRSR640255-2"/>
    </source>
</evidence>
<dbReference type="PROSITE" id="PS51257">
    <property type="entry name" value="PROKAR_LIPOPROTEIN"/>
    <property type="match status" value="1"/>
</dbReference>
<evidence type="ECO:0000259" key="4">
    <source>
        <dbReference type="SMART" id="SM00477"/>
    </source>
</evidence>
<keyword evidence="6" id="KW-0255">Endonuclease</keyword>
<dbReference type="Pfam" id="PF01223">
    <property type="entry name" value="Endonuclease_NS"/>
    <property type="match status" value="1"/>
</dbReference>
<dbReference type="InterPro" id="IPR044925">
    <property type="entry name" value="His-Me_finger_sf"/>
</dbReference>
<evidence type="ECO:0000256" key="1">
    <source>
        <dbReference type="PIRSR" id="PIRSR640255-1"/>
    </source>
</evidence>
<evidence type="ECO:0000256" key="3">
    <source>
        <dbReference type="SAM" id="SignalP"/>
    </source>
</evidence>
<keyword evidence="6" id="KW-0540">Nuclease</keyword>
<dbReference type="EMBL" id="DXBE01000069">
    <property type="protein sequence ID" value="HIZ70068.1"/>
    <property type="molecule type" value="Genomic_DNA"/>
</dbReference>
<feature type="binding site" evidence="2">
    <location>
        <position position="174"/>
    </location>
    <ligand>
        <name>Mg(2+)</name>
        <dbReference type="ChEBI" id="CHEBI:18420"/>
        <note>catalytic</note>
    </ligand>
</feature>
<protein>
    <submittedName>
        <fullName evidence="6">DNA/RNA non-specific endonuclease</fullName>
    </submittedName>
</protein>
<comment type="caution">
    <text evidence="6">The sequence shown here is derived from an EMBL/GenBank/DDBJ whole genome shotgun (WGS) entry which is preliminary data.</text>
</comment>
<feature type="domain" description="ENPP1-3/EXOG-like endonuclease/phosphodiesterase" evidence="4">
    <location>
        <begin position="77"/>
        <end position="281"/>
    </location>
</feature>
<dbReference type="Gene3D" id="3.40.570.10">
    <property type="entry name" value="Extracellular Endonuclease, subunit A"/>
    <property type="match status" value="1"/>
</dbReference>
<sequence>MKNIRFDILSLFALVLLLSACGSDDDGLGGAAVPNLNKNVPTAGMPKEVTRLEFPKVKGGTSVVLVHHANVPNSQESVNYALEWDGEKKANRWTCYQMYASNRVSNTSRYESDDNQYPQDPDLPQAYRWETDPFRRSGYDHGHLCPSADRLYSFEANYQTFFLTNMSPQLNAFNAGVWENMESQLRKWITANSSRNDTLYVCKGGTIDKADQVLTTLANGLIVPKYFFCALLMKNSGGYKALGFWFEHKANRDENLGSYVVNIDQLESLTGLDFFCNLPDETENHVESLPVDNVKRAWGLEK</sequence>
<dbReference type="GO" id="GO:0004519">
    <property type="term" value="F:endonuclease activity"/>
    <property type="evidence" value="ECO:0007669"/>
    <property type="project" value="UniProtKB-KW"/>
</dbReference>
<feature type="active site" description="Proton acceptor" evidence="1">
    <location>
        <position position="143"/>
    </location>
</feature>
<feature type="chain" id="PRO_5038693574" evidence="3">
    <location>
        <begin position="23"/>
        <end position="302"/>
    </location>
</feature>
<dbReference type="Proteomes" id="UP000824055">
    <property type="component" value="Unassembled WGS sequence"/>
</dbReference>
<proteinExistence type="predicted"/>
<dbReference type="GO" id="GO:0016787">
    <property type="term" value="F:hydrolase activity"/>
    <property type="evidence" value="ECO:0007669"/>
    <property type="project" value="InterPro"/>
</dbReference>
<dbReference type="InterPro" id="IPR020821">
    <property type="entry name" value="ENPP1-3/EXOG-like_nuc-like"/>
</dbReference>
<dbReference type="PANTHER" id="PTHR13966:SF5">
    <property type="entry name" value="ENDONUCLEASE G, MITOCHONDRIAL"/>
    <property type="match status" value="1"/>
</dbReference>
<accession>A0A9D2G000</accession>
<dbReference type="InterPro" id="IPR040255">
    <property type="entry name" value="Non-specific_endonuclease"/>
</dbReference>
<evidence type="ECO:0000313" key="6">
    <source>
        <dbReference type="EMBL" id="HIZ70068.1"/>
    </source>
</evidence>
<reference evidence="6" key="1">
    <citation type="journal article" date="2021" name="PeerJ">
        <title>Extensive microbial diversity within the chicken gut microbiome revealed by metagenomics and culture.</title>
        <authorList>
            <person name="Gilroy R."/>
            <person name="Ravi A."/>
            <person name="Getino M."/>
            <person name="Pursley I."/>
            <person name="Horton D.L."/>
            <person name="Alikhan N.F."/>
            <person name="Baker D."/>
            <person name="Gharbi K."/>
            <person name="Hall N."/>
            <person name="Watson M."/>
            <person name="Adriaenssens E.M."/>
            <person name="Foster-Nyarko E."/>
            <person name="Jarju S."/>
            <person name="Secka A."/>
            <person name="Antonio M."/>
            <person name="Oren A."/>
            <person name="Chaudhuri R.R."/>
            <person name="La Ragione R."/>
            <person name="Hildebrand F."/>
            <person name="Pallen M.J."/>
        </authorList>
    </citation>
    <scope>NUCLEOTIDE SEQUENCE</scope>
    <source>
        <strain evidence="6">ChiHecec3B27-8219</strain>
    </source>
</reference>
<dbReference type="PANTHER" id="PTHR13966">
    <property type="entry name" value="ENDONUCLEASE RELATED"/>
    <property type="match status" value="1"/>
</dbReference>
<dbReference type="SMART" id="SM00477">
    <property type="entry name" value="NUC"/>
    <property type="match status" value="1"/>
</dbReference>
<dbReference type="AlphaFoldDB" id="A0A9D2G000"/>
<name>A0A9D2G000_9BACT</name>
<organism evidence="6 7">
    <name type="scientific">Candidatus Prevotella avicola</name>
    <dbReference type="NCBI Taxonomy" id="2838738"/>
    <lineage>
        <taxon>Bacteria</taxon>
        <taxon>Pseudomonadati</taxon>
        <taxon>Bacteroidota</taxon>
        <taxon>Bacteroidia</taxon>
        <taxon>Bacteroidales</taxon>
        <taxon>Prevotellaceae</taxon>
        <taxon>Prevotella</taxon>
    </lineage>
</organism>
<feature type="domain" description="DNA/RNA non-specific endonuclease/pyrophosphatase/phosphodiesterase" evidence="5">
    <location>
        <begin position="76"/>
        <end position="281"/>
    </location>
</feature>
<keyword evidence="3" id="KW-0732">Signal</keyword>
<dbReference type="GO" id="GO:0003676">
    <property type="term" value="F:nucleic acid binding"/>
    <property type="evidence" value="ECO:0007669"/>
    <property type="project" value="InterPro"/>
</dbReference>
<gene>
    <name evidence="6" type="ORF">H9966_09410</name>
</gene>
<reference evidence="6" key="2">
    <citation type="submission" date="2021-04" db="EMBL/GenBank/DDBJ databases">
        <authorList>
            <person name="Gilroy R."/>
        </authorList>
    </citation>
    <scope>NUCLEOTIDE SEQUENCE</scope>
    <source>
        <strain evidence="6">ChiHecec3B27-8219</strain>
    </source>
</reference>
<keyword evidence="6" id="KW-0378">Hydrolase</keyword>
<dbReference type="SMART" id="SM00892">
    <property type="entry name" value="Endonuclease_NS"/>
    <property type="match status" value="1"/>
</dbReference>
<dbReference type="SUPFAM" id="SSF54060">
    <property type="entry name" value="His-Me finger endonucleases"/>
    <property type="match status" value="1"/>
</dbReference>
<dbReference type="InterPro" id="IPR044929">
    <property type="entry name" value="DNA/RNA_non-sp_Endonuclease_sf"/>
</dbReference>